<dbReference type="PATRIC" id="fig|1050174.4.peg.887"/>
<dbReference type="OrthoDB" id="158614at2"/>
<feature type="binding site" evidence="2">
    <location>
        <position position="15"/>
    </location>
    <ligand>
        <name>Zn(2+)</name>
        <dbReference type="ChEBI" id="CHEBI:29105"/>
    </ligand>
</feature>
<dbReference type="InterPro" id="IPR017811">
    <property type="entry name" value="Mca"/>
</dbReference>
<dbReference type="InterPro" id="IPR003737">
    <property type="entry name" value="GlcNAc_PI_deacetylase-related"/>
</dbReference>
<keyword evidence="2" id="KW-0378">Hydrolase</keyword>
<keyword evidence="1 2" id="KW-0862">Zinc</keyword>
<keyword evidence="4" id="KW-1185">Reference proteome</keyword>
<dbReference type="InterPro" id="IPR024078">
    <property type="entry name" value="LmbE-like_dom_sf"/>
</dbReference>
<organism evidence="3 4">
    <name type="scientific">Corynebacterium epidermidicanis</name>
    <dbReference type="NCBI Taxonomy" id="1050174"/>
    <lineage>
        <taxon>Bacteria</taxon>
        <taxon>Bacillati</taxon>
        <taxon>Actinomycetota</taxon>
        <taxon>Actinomycetes</taxon>
        <taxon>Mycobacteriales</taxon>
        <taxon>Corynebacteriaceae</taxon>
        <taxon>Corynebacterium</taxon>
    </lineage>
</organism>
<dbReference type="KEGG" id="cei:CEPID_04380"/>
<sequence length="299" mass="33471">MNDASGLRLIAIHAHPDDEASKGAATMARYVAEGADVMVVTCTGGERGSILNPAMDKPGVLENIRAVRREEMANSMRALGTQHRWLDYEDSGLPEGDPLPPLPEGSFALADTDLVVRDLVAIMREFRPHVIITYDENGGYPHPDHLKVHEVSMRAWEVCGDPSYAPELGEAWEPKKLYYTHGFIRQRLQMFHDVAIAEGKPSPYTEILSRWRSLQGDLMLRVTTQVYCADFFEQRDQALLAHATQIDPAGTFFATPVDVQRKLWPTEEFELAATRVSTSLPEDDLFAGLRDQPTQPLEQ</sequence>
<evidence type="ECO:0000313" key="4">
    <source>
        <dbReference type="Proteomes" id="UP000035368"/>
    </source>
</evidence>
<feature type="binding site" evidence="2">
    <location>
        <position position="18"/>
    </location>
    <ligand>
        <name>Zn(2+)</name>
        <dbReference type="ChEBI" id="CHEBI:29105"/>
    </ligand>
</feature>
<dbReference type="GO" id="GO:0016811">
    <property type="term" value="F:hydrolase activity, acting on carbon-nitrogen (but not peptide) bonds, in linear amides"/>
    <property type="evidence" value="ECO:0007669"/>
    <property type="project" value="TreeGrafter"/>
</dbReference>
<keyword evidence="2" id="KW-0479">Metal-binding</keyword>
<accession>A0A0G3GV91</accession>
<protein>
    <recommendedName>
        <fullName evidence="2">Mycothiol S-conjugate amidase</fullName>
        <ecNumber evidence="2">3.5.1.115</ecNumber>
    </recommendedName>
</protein>
<reference evidence="3 4" key="1">
    <citation type="submission" date="2015-05" db="EMBL/GenBank/DDBJ databases">
        <title>Complete genome sequence of Corynebacterium epidermidicanis DSM 45586, isolated from the skin of a dog suffering from pruritus.</title>
        <authorList>
            <person name="Ruckert C."/>
            <person name="Albersmeier A."/>
            <person name="Winkler A."/>
            <person name="Tauch A."/>
        </authorList>
    </citation>
    <scope>NUCLEOTIDE SEQUENCE [LARGE SCALE GENOMIC DNA]</scope>
    <source>
        <strain evidence="3 4">DSM 45586</strain>
    </source>
</reference>
<feature type="binding site" evidence="2">
    <location>
        <position position="145"/>
    </location>
    <ligand>
        <name>Zn(2+)</name>
        <dbReference type="ChEBI" id="CHEBI:29105"/>
    </ligand>
</feature>
<dbReference type="EC" id="3.5.1.115" evidence="2"/>
<dbReference type="GO" id="GO:0010126">
    <property type="term" value="P:mycothiol metabolic process"/>
    <property type="evidence" value="ECO:0007669"/>
    <property type="project" value="UniProtKB-UniRule"/>
</dbReference>
<dbReference type="EMBL" id="CP011541">
    <property type="protein sequence ID" value="AKK02747.1"/>
    <property type="molecule type" value="Genomic_DNA"/>
</dbReference>
<comment type="cofactor">
    <cofactor evidence="2">
        <name>Zn(2+)</name>
        <dbReference type="ChEBI" id="CHEBI:29105"/>
    </cofactor>
    <text evidence="2">Binds 1 zinc ion per subunit.</text>
</comment>
<dbReference type="AlphaFoldDB" id="A0A0G3GV91"/>
<dbReference type="PANTHER" id="PTHR12993">
    <property type="entry name" value="N-ACETYLGLUCOSAMINYL-PHOSPHATIDYLINOSITOL DE-N-ACETYLASE-RELATED"/>
    <property type="match status" value="1"/>
</dbReference>
<dbReference type="PANTHER" id="PTHR12993:SF11">
    <property type="entry name" value="N-ACETYLGLUCOSAMINYL-PHOSPHATIDYLINOSITOL DE-N-ACETYLASE"/>
    <property type="match status" value="1"/>
</dbReference>
<comment type="subunit">
    <text evidence="2">Monomer.</text>
</comment>
<gene>
    <name evidence="2" type="primary">mca</name>
    <name evidence="3" type="ORF">CEPID_04380</name>
</gene>
<comment type="function">
    <text evidence="2">A mycothiol (MSH, N-acetylcysteinyl-glucosaminyl-inositol) S-conjugate amidase, it recycles conjugated MSH to the N-acetyl cysteine conjugate (AcCys S-conjugate, a mercapturic acid) and the MSH precursor. Involved in MSH-dependent detoxification of a number of alkylating agents and antibiotics.</text>
</comment>
<dbReference type="HAMAP" id="MF_01482">
    <property type="entry name" value="Mca"/>
    <property type="match status" value="1"/>
</dbReference>
<comment type="similarity">
    <text evidence="2">Belongs to the MshB deacetylase family. Mca subfamily.</text>
</comment>
<dbReference type="Pfam" id="PF02585">
    <property type="entry name" value="PIG-L"/>
    <property type="match status" value="1"/>
</dbReference>
<dbReference type="Gene3D" id="3.40.50.10320">
    <property type="entry name" value="LmbE-like"/>
    <property type="match status" value="1"/>
</dbReference>
<evidence type="ECO:0000256" key="2">
    <source>
        <dbReference type="HAMAP-Rule" id="MF_01482"/>
    </source>
</evidence>
<evidence type="ECO:0000313" key="3">
    <source>
        <dbReference type="EMBL" id="AKK02747.1"/>
    </source>
</evidence>
<dbReference type="GO" id="GO:0008270">
    <property type="term" value="F:zinc ion binding"/>
    <property type="evidence" value="ECO:0007669"/>
    <property type="project" value="UniProtKB-UniRule"/>
</dbReference>
<dbReference type="SUPFAM" id="SSF102588">
    <property type="entry name" value="LmbE-like"/>
    <property type="match status" value="1"/>
</dbReference>
<dbReference type="Proteomes" id="UP000035368">
    <property type="component" value="Chromosome"/>
</dbReference>
<evidence type="ECO:0000256" key="1">
    <source>
        <dbReference type="ARBA" id="ARBA00022833"/>
    </source>
</evidence>
<comment type="catalytic activity">
    <reaction evidence="2">
        <text>mycothiol S-conjugate + H2O = an N-acetyl-L-cysteine-S-conjugate + 1D-myo-inositol 2-amino-2-deoxy-alpha-D-glucopyranoside</text>
        <dbReference type="Rhea" id="RHEA:36543"/>
        <dbReference type="ChEBI" id="CHEBI:15377"/>
        <dbReference type="ChEBI" id="CHEBI:58718"/>
        <dbReference type="ChEBI" id="CHEBI:58886"/>
        <dbReference type="ChEBI" id="CHEBI:59633"/>
        <dbReference type="EC" id="3.5.1.115"/>
    </reaction>
</comment>
<proteinExistence type="inferred from homology"/>
<dbReference type="STRING" id="1050174.CEPID_04380"/>
<name>A0A0G3GV91_9CORY</name>
<dbReference type="GO" id="GO:0010127">
    <property type="term" value="P:mycothiol-dependent detoxification"/>
    <property type="evidence" value="ECO:0007669"/>
    <property type="project" value="UniProtKB-UniRule"/>
</dbReference>
<dbReference type="RefSeq" id="WP_047239894.1">
    <property type="nucleotide sequence ID" value="NZ_CP011541.1"/>
</dbReference>
<dbReference type="NCBIfam" id="TIGR03446">
    <property type="entry name" value="mycothiol_Mca"/>
    <property type="match status" value="1"/>
</dbReference>